<feature type="domain" description="Major facilitator superfamily (MFS) profile" evidence="7">
    <location>
        <begin position="48"/>
        <end position="463"/>
    </location>
</feature>
<feature type="transmembrane region" description="Helical" evidence="6">
    <location>
        <begin position="343"/>
        <end position="365"/>
    </location>
</feature>
<feature type="transmembrane region" description="Helical" evidence="6">
    <location>
        <begin position="87"/>
        <end position="107"/>
    </location>
</feature>
<feature type="transmembrane region" description="Helical" evidence="6">
    <location>
        <begin position="140"/>
        <end position="162"/>
    </location>
</feature>
<name>A0ABR2JB75_9PEZI</name>
<dbReference type="PANTHER" id="PTHR43791">
    <property type="entry name" value="PERMEASE-RELATED"/>
    <property type="match status" value="1"/>
</dbReference>
<keyword evidence="3 6" id="KW-0812">Transmembrane</keyword>
<gene>
    <name evidence="8" type="ORF">PGQ11_005555</name>
</gene>
<accession>A0ABR2JB75</accession>
<feature type="transmembrane region" description="Helical" evidence="6">
    <location>
        <begin position="275"/>
        <end position="297"/>
    </location>
</feature>
<dbReference type="SUPFAM" id="SSF103473">
    <property type="entry name" value="MFS general substrate transporter"/>
    <property type="match status" value="1"/>
</dbReference>
<reference evidence="8 9" key="1">
    <citation type="journal article" date="2024" name="IMA Fungus">
        <title>Apiospora arundinis, a panoply of carbohydrate-active enzymes and secondary metabolites.</title>
        <authorList>
            <person name="Sorensen T."/>
            <person name="Petersen C."/>
            <person name="Muurmann A.T."/>
            <person name="Christiansen J.V."/>
            <person name="Brundto M.L."/>
            <person name="Overgaard C.K."/>
            <person name="Boysen A.T."/>
            <person name="Wollenberg R.D."/>
            <person name="Larsen T.O."/>
            <person name="Sorensen J.L."/>
            <person name="Nielsen K.L."/>
            <person name="Sondergaard T.E."/>
        </authorList>
    </citation>
    <scope>NUCLEOTIDE SEQUENCE [LARGE SCALE GENOMIC DNA]</scope>
    <source>
        <strain evidence="8 9">AAU 773</strain>
    </source>
</reference>
<evidence type="ECO:0000313" key="8">
    <source>
        <dbReference type="EMBL" id="KAK8875041.1"/>
    </source>
</evidence>
<keyword evidence="2" id="KW-0813">Transport</keyword>
<feature type="transmembrane region" description="Helical" evidence="6">
    <location>
        <begin position="371"/>
        <end position="391"/>
    </location>
</feature>
<keyword evidence="9" id="KW-1185">Reference proteome</keyword>
<dbReference type="Pfam" id="PF07690">
    <property type="entry name" value="MFS_1"/>
    <property type="match status" value="1"/>
</dbReference>
<evidence type="ECO:0000313" key="9">
    <source>
        <dbReference type="Proteomes" id="UP001390339"/>
    </source>
</evidence>
<dbReference type="InterPro" id="IPR036259">
    <property type="entry name" value="MFS_trans_sf"/>
</dbReference>
<evidence type="ECO:0000256" key="3">
    <source>
        <dbReference type="ARBA" id="ARBA00022692"/>
    </source>
</evidence>
<dbReference type="PANTHER" id="PTHR43791:SF39">
    <property type="entry name" value="TRANSPORTER LIZ1_SEO1, PUTATIVE (AFU_ORTHOLOGUE AFUA_3G00980)-RELATED"/>
    <property type="match status" value="1"/>
</dbReference>
<sequence length="497" mass="55556">MALSISHYAKHLFASSYPKDDRPAFFLWHPRGTSRAEKQLLFKIDFFILTYGCLAYFTKWLDQSNLSNAYVSGMREDLAMLGTEFNLAQTCFAVGQILGPIPANLLLTWIPPRFLLPGLELVWGVLTIGTYAITNMNQLYPIRFIIGFLEGSCFVGIQYVLGSWYKRTELGKRTAIFACAAYVGTMISSAVLASLDGKNGISAWRWVFIIDGIITIVIAAYGAVFFPDTPYTTKAFYLSAEDKARCIERLVEDGREETSDFTWDLFLRSVKSWQLYVLTVLWMFWNTTVGKVANTVMQLYLKNDPEHNWTLYEVNNIPTAINGWNIVMVLLLNVYVDATGRRMAAVMLNIAILLFGTICLVVWRIPLGLRVVAYMFAGLDGPLSPVFYSWANLLTAGDSQVRALTLAIMNSWGGAVSAVMQQFLYPVTDAPAFSKGFKASLVFVCGMCIWVVLVRVLELRAEHGKKSNNVQRLDGVESPTAAAATEDLEVGEHKGLR</sequence>
<evidence type="ECO:0000259" key="7">
    <source>
        <dbReference type="PROSITE" id="PS50850"/>
    </source>
</evidence>
<feature type="transmembrane region" description="Helical" evidence="6">
    <location>
        <begin position="174"/>
        <end position="194"/>
    </location>
</feature>
<keyword evidence="5 6" id="KW-0472">Membrane</keyword>
<dbReference type="InterPro" id="IPR020846">
    <property type="entry name" value="MFS_dom"/>
</dbReference>
<evidence type="ECO:0000256" key="5">
    <source>
        <dbReference type="ARBA" id="ARBA00023136"/>
    </source>
</evidence>
<evidence type="ECO:0000256" key="2">
    <source>
        <dbReference type="ARBA" id="ARBA00022448"/>
    </source>
</evidence>
<comment type="caution">
    <text evidence="8">The sequence shown here is derived from an EMBL/GenBank/DDBJ whole genome shotgun (WGS) entry which is preliminary data.</text>
</comment>
<evidence type="ECO:0000256" key="6">
    <source>
        <dbReference type="SAM" id="Phobius"/>
    </source>
</evidence>
<feature type="transmembrane region" description="Helical" evidence="6">
    <location>
        <begin position="114"/>
        <end position="134"/>
    </location>
</feature>
<organism evidence="8 9">
    <name type="scientific">Apiospora arundinis</name>
    <dbReference type="NCBI Taxonomy" id="335852"/>
    <lineage>
        <taxon>Eukaryota</taxon>
        <taxon>Fungi</taxon>
        <taxon>Dikarya</taxon>
        <taxon>Ascomycota</taxon>
        <taxon>Pezizomycotina</taxon>
        <taxon>Sordariomycetes</taxon>
        <taxon>Xylariomycetidae</taxon>
        <taxon>Amphisphaeriales</taxon>
        <taxon>Apiosporaceae</taxon>
        <taxon>Apiospora</taxon>
    </lineage>
</organism>
<evidence type="ECO:0000256" key="1">
    <source>
        <dbReference type="ARBA" id="ARBA00004141"/>
    </source>
</evidence>
<feature type="transmembrane region" description="Helical" evidence="6">
    <location>
        <begin position="206"/>
        <end position="226"/>
    </location>
</feature>
<comment type="subcellular location">
    <subcellularLocation>
        <location evidence="1">Membrane</location>
        <topology evidence="1">Multi-pass membrane protein</topology>
    </subcellularLocation>
</comment>
<evidence type="ECO:0000256" key="4">
    <source>
        <dbReference type="ARBA" id="ARBA00022989"/>
    </source>
</evidence>
<dbReference type="Gene3D" id="1.20.1250.20">
    <property type="entry name" value="MFS general substrate transporter like domains"/>
    <property type="match status" value="1"/>
</dbReference>
<dbReference type="PROSITE" id="PS50850">
    <property type="entry name" value="MFS"/>
    <property type="match status" value="1"/>
</dbReference>
<dbReference type="EMBL" id="JAPCWZ010000003">
    <property type="protein sequence ID" value="KAK8875041.1"/>
    <property type="molecule type" value="Genomic_DNA"/>
</dbReference>
<protein>
    <submittedName>
        <fullName evidence="8">MFS general substrate transporter</fullName>
    </submittedName>
</protein>
<feature type="transmembrane region" description="Helical" evidence="6">
    <location>
        <begin position="403"/>
        <end position="425"/>
    </location>
</feature>
<dbReference type="Proteomes" id="UP001390339">
    <property type="component" value="Unassembled WGS sequence"/>
</dbReference>
<feature type="transmembrane region" description="Helical" evidence="6">
    <location>
        <begin position="40"/>
        <end position="58"/>
    </location>
</feature>
<keyword evidence="4 6" id="KW-1133">Transmembrane helix</keyword>
<feature type="transmembrane region" description="Helical" evidence="6">
    <location>
        <begin position="317"/>
        <end position="336"/>
    </location>
</feature>
<feature type="transmembrane region" description="Helical" evidence="6">
    <location>
        <begin position="437"/>
        <end position="457"/>
    </location>
</feature>
<dbReference type="InterPro" id="IPR011701">
    <property type="entry name" value="MFS"/>
</dbReference>
<proteinExistence type="predicted"/>